<proteinExistence type="predicted"/>
<dbReference type="EMBL" id="ML987194">
    <property type="protein sequence ID" value="KAF2250068.1"/>
    <property type="molecule type" value="Genomic_DNA"/>
</dbReference>
<organism evidence="1 2">
    <name type="scientific">Trematosphaeria pertusa</name>
    <dbReference type="NCBI Taxonomy" id="390896"/>
    <lineage>
        <taxon>Eukaryota</taxon>
        <taxon>Fungi</taxon>
        <taxon>Dikarya</taxon>
        <taxon>Ascomycota</taxon>
        <taxon>Pezizomycotina</taxon>
        <taxon>Dothideomycetes</taxon>
        <taxon>Pleosporomycetidae</taxon>
        <taxon>Pleosporales</taxon>
        <taxon>Massarineae</taxon>
        <taxon>Trematosphaeriaceae</taxon>
        <taxon>Trematosphaeria</taxon>
    </lineage>
</organism>
<gene>
    <name evidence="1" type="ORF">BU26DRAFT_563949</name>
</gene>
<evidence type="ECO:0000313" key="1">
    <source>
        <dbReference type="EMBL" id="KAF2250068.1"/>
    </source>
</evidence>
<evidence type="ECO:0000313" key="2">
    <source>
        <dbReference type="Proteomes" id="UP000800094"/>
    </source>
</evidence>
<dbReference type="AlphaFoldDB" id="A0A6A6IJ39"/>
<protein>
    <submittedName>
        <fullName evidence="1">Uncharacterized protein</fullName>
    </submittedName>
</protein>
<keyword evidence="2" id="KW-1185">Reference proteome</keyword>
<dbReference type="Proteomes" id="UP000800094">
    <property type="component" value="Unassembled WGS sequence"/>
</dbReference>
<dbReference type="RefSeq" id="XP_033685072.1">
    <property type="nucleotide sequence ID" value="XM_033833229.1"/>
</dbReference>
<name>A0A6A6IJ39_9PLEO</name>
<reference evidence="1" key="1">
    <citation type="journal article" date="2020" name="Stud. Mycol.">
        <title>101 Dothideomycetes genomes: a test case for predicting lifestyles and emergence of pathogens.</title>
        <authorList>
            <person name="Haridas S."/>
            <person name="Albert R."/>
            <person name="Binder M."/>
            <person name="Bloem J."/>
            <person name="Labutti K."/>
            <person name="Salamov A."/>
            <person name="Andreopoulos B."/>
            <person name="Baker S."/>
            <person name="Barry K."/>
            <person name="Bills G."/>
            <person name="Bluhm B."/>
            <person name="Cannon C."/>
            <person name="Castanera R."/>
            <person name="Culley D."/>
            <person name="Daum C."/>
            <person name="Ezra D."/>
            <person name="Gonzalez J."/>
            <person name="Henrissat B."/>
            <person name="Kuo A."/>
            <person name="Liang C."/>
            <person name="Lipzen A."/>
            <person name="Lutzoni F."/>
            <person name="Magnuson J."/>
            <person name="Mondo S."/>
            <person name="Nolan M."/>
            <person name="Ohm R."/>
            <person name="Pangilinan J."/>
            <person name="Park H.-J."/>
            <person name="Ramirez L."/>
            <person name="Alfaro M."/>
            <person name="Sun H."/>
            <person name="Tritt A."/>
            <person name="Yoshinaga Y."/>
            <person name="Zwiers L.-H."/>
            <person name="Turgeon B."/>
            <person name="Goodwin S."/>
            <person name="Spatafora J."/>
            <person name="Crous P."/>
            <person name="Grigoriev I."/>
        </authorList>
    </citation>
    <scope>NUCLEOTIDE SEQUENCE</scope>
    <source>
        <strain evidence="1">CBS 122368</strain>
    </source>
</reference>
<dbReference type="GeneID" id="54586559"/>
<accession>A0A6A6IJ39</accession>
<dbReference type="OrthoDB" id="3778887at2759"/>
<sequence length="258" mass="29600">MLRGPGSDYVDLENVLEVYWHVFDVVVQCQELDPLIDVEERKPCPCSNEPMVYILKKGQDHLDDVLCPVGLAALDGCASIRRSFKPKVWQRLERAYLMWNQCDFALDTMFKPIREKLRTIGARADWLSVDIAPKFLLNFAGDRIEKLAHSVMAVTTSCGNQYIVDFTIEQFGYDCGEWLMPEQVYLEQYTTDGCWRLASAEDQDVVAFEERTGDEDREWRELITEFCYALDWAELDGMSPDARIAVVQKLARGAFGLT</sequence>